<keyword evidence="7 8" id="KW-0472">Membrane</keyword>
<sequence>MGIIINQILVLFLIIFLGFVLRKKQLINEEINKGLSNILVDVTLPALIISSMAIEFNPDIMDNIKKIGFISIASYLTVIALVLIFTSKLSLPSKRKTVFKFLLIFGNVGYMGYPVIDTIYPELGILYAVINNIIFNVLVWTFGIYLFIKDEKGSNIKLHNLVNNGLIAVVIGFILFLGNIKLPLPIEGALDKVGEMTFPLSMIIIGSSLTNVRFKTIIKDYYLYLLCLLKLIAIPLIGFLILIQFDLPQIIRDISVLLLAMPAAASGVIFAEKFEGDYKFASEGVFITTLFSLVTIPLFIWLTRIY</sequence>
<feature type="transmembrane region" description="Helical" evidence="8">
    <location>
        <begin position="221"/>
        <end position="242"/>
    </location>
</feature>
<evidence type="ECO:0000256" key="2">
    <source>
        <dbReference type="ARBA" id="ARBA00010145"/>
    </source>
</evidence>
<evidence type="ECO:0000256" key="5">
    <source>
        <dbReference type="ARBA" id="ARBA00022692"/>
    </source>
</evidence>
<evidence type="ECO:0000256" key="7">
    <source>
        <dbReference type="ARBA" id="ARBA00023136"/>
    </source>
</evidence>
<dbReference type="InterPro" id="IPR004776">
    <property type="entry name" value="Mem_transp_PIN-like"/>
</dbReference>
<feature type="transmembrane region" description="Helical" evidence="8">
    <location>
        <begin position="198"/>
        <end position="214"/>
    </location>
</feature>
<evidence type="ECO:0000313" key="9">
    <source>
        <dbReference type="EMBL" id="ACL69055.1"/>
    </source>
</evidence>
<evidence type="ECO:0000256" key="4">
    <source>
        <dbReference type="ARBA" id="ARBA00022475"/>
    </source>
</evidence>
<dbReference type="OrthoDB" id="9798064at2"/>
<keyword evidence="6 8" id="KW-1133">Transmembrane helix</keyword>
<feature type="transmembrane region" description="Helical" evidence="8">
    <location>
        <begin position="160"/>
        <end position="178"/>
    </location>
</feature>
<dbReference type="AlphaFoldDB" id="B8D1H8"/>
<feature type="transmembrane region" description="Helical" evidence="8">
    <location>
        <begin position="125"/>
        <end position="148"/>
    </location>
</feature>
<keyword evidence="3" id="KW-0813">Transport</keyword>
<evidence type="ECO:0000256" key="6">
    <source>
        <dbReference type="ARBA" id="ARBA00022989"/>
    </source>
</evidence>
<dbReference type="InterPro" id="IPR038770">
    <property type="entry name" value="Na+/solute_symporter_sf"/>
</dbReference>
<dbReference type="eggNOG" id="COG0679">
    <property type="taxonomic scope" value="Bacteria"/>
</dbReference>
<feature type="transmembrane region" description="Helical" evidence="8">
    <location>
        <begin position="34"/>
        <end position="54"/>
    </location>
</feature>
<dbReference type="GO" id="GO:0055085">
    <property type="term" value="P:transmembrane transport"/>
    <property type="evidence" value="ECO:0007669"/>
    <property type="project" value="InterPro"/>
</dbReference>
<comment type="similarity">
    <text evidence="2">Belongs to the auxin efflux carrier (TC 2.A.69) family.</text>
</comment>
<keyword evidence="4" id="KW-1003">Cell membrane</keyword>
<proteinExistence type="inferred from homology"/>
<feature type="transmembrane region" description="Helical" evidence="8">
    <location>
        <begin position="284"/>
        <end position="302"/>
    </location>
</feature>
<dbReference type="Pfam" id="PF03547">
    <property type="entry name" value="Mem_trans"/>
    <property type="match status" value="1"/>
</dbReference>
<dbReference type="Gene3D" id="1.20.1530.20">
    <property type="match status" value="1"/>
</dbReference>
<dbReference type="PANTHER" id="PTHR36838">
    <property type="entry name" value="AUXIN EFFLUX CARRIER FAMILY PROTEIN"/>
    <property type="match status" value="1"/>
</dbReference>
<dbReference type="Proteomes" id="UP000000719">
    <property type="component" value="Chromosome"/>
</dbReference>
<keyword evidence="10" id="KW-1185">Reference proteome</keyword>
<evidence type="ECO:0000256" key="8">
    <source>
        <dbReference type="SAM" id="Phobius"/>
    </source>
</evidence>
<organism evidence="9 10">
    <name type="scientific">Halothermothrix orenii (strain H 168 / OCM 544 / DSM 9562)</name>
    <dbReference type="NCBI Taxonomy" id="373903"/>
    <lineage>
        <taxon>Bacteria</taxon>
        <taxon>Bacillati</taxon>
        <taxon>Bacillota</taxon>
        <taxon>Clostridia</taxon>
        <taxon>Halanaerobiales</taxon>
        <taxon>Halothermotrichaceae</taxon>
        <taxon>Halothermothrix</taxon>
    </lineage>
</organism>
<dbReference type="RefSeq" id="WP_012635243.1">
    <property type="nucleotide sequence ID" value="NC_011899.1"/>
</dbReference>
<accession>B8D1H8</accession>
<feature type="transmembrane region" description="Helical" evidence="8">
    <location>
        <begin position="66"/>
        <end position="85"/>
    </location>
</feature>
<dbReference type="HOGENOM" id="CLU_056175_1_0_9"/>
<dbReference type="PANTHER" id="PTHR36838:SF1">
    <property type="entry name" value="SLR1864 PROTEIN"/>
    <property type="match status" value="1"/>
</dbReference>
<dbReference type="STRING" id="373903.Hore_02940"/>
<comment type="subcellular location">
    <subcellularLocation>
        <location evidence="1">Cell membrane</location>
        <topology evidence="1">Multi-pass membrane protein</topology>
    </subcellularLocation>
</comment>
<name>B8D1H8_HALOH</name>
<evidence type="ECO:0000313" key="10">
    <source>
        <dbReference type="Proteomes" id="UP000000719"/>
    </source>
</evidence>
<protein>
    <submittedName>
        <fullName evidence="9">Auxin Efflux Carrier</fullName>
    </submittedName>
</protein>
<dbReference type="GO" id="GO:0005886">
    <property type="term" value="C:plasma membrane"/>
    <property type="evidence" value="ECO:0007669"/>
    <property type="project" value="UniProtKB-SubCell"/>
</dbReference>
<reference evidence="9 10" key="1">
    <citation type="journal article" date="2009" name="PLoS ONE">
        <title>Genome analysis of the anaerobic thermohalophilic bacterium Halothermothrix orenii.</title>
        <authorList>
            <person name="Mavromatis K."/>
            <person name="Ivanova N."/>
            <person name="Anderson I."/>
            <person name="Lykidis A."/>
            <person name="Hooper S.D."/>
            <person name="Sun H."/>
            <person name="Kunin V."/>
            <person name="Lapidus A."/>
            <person name="Hugenholtz P."/>
            <person name="Patel B."/>
            <person name="Kyrpides N.C."/>
        </authorList>
    </citation>
    <scope>NUCLEOTIDE SEQUENCE [LARGE SCALE GENOMIC DNA]</scope>
    <source>
        <strain evidence="10">H 168 / OCM 544 / DSM 9562</strain>
    </source>
</reference>
<feature type="transmembrane region" description="Helical" evidence="8">
    <location>
        <begin position="97"/>
        <end position="113"/>
    </location>
</feature>
<feature type="transmembrane region" description="Helical" evidence="8">
    <location>
        <begin position="6"/>
        <end position="22"/>
    </location>
</feature>
<dbReference type="EMBL" id="CP001098">
    <property type="protein sequence ID" value="ACL69055.1"/>
    <property type="molecule type" value="Genomic_DNA"/>
</dbReference>
<gene>
    <name evidence="9" type="ordered locus">Hore_02940</name>
</gene>
<evidence type="ECO:0000256" key="1">
    <source>
        <dbReference type="ARBA" id="ARBA00004651"/>
    </source>
</evidence>
<evidence type="ECO:0000256" key="3">
    <source>
        <dbReference type="ARBA" id="ARBA00022448"/>
    </source>
</evidence>
<keyword evidence="5 8" id="KW-0812">Transmembrane</keyword>
<dbReference type="KEGG" id="hor:Hore_02940"/>